<evidence type="ECO:0000313" key="1">
    <source>
        <dbReference type="EMBL" id="KAK9776227.1"/>
    </source>
</evidence>
<organism evidence="1 2">
    <name type="scientific">Seiridium cardinale</name>
    <dbReference type="NCBI Taxonomy" id="138064"/>
    <lineage>
        <taxon>Eukaryota</taxon>
        <taxon>Fungi</taxon>
        <taxon>Dikarya</taxon>
        <taxon>Ascomycota</taxon>
        <taxon>Pezizomycotina</taxon>
        <taxon>Sordariomycetes</taxon>
        <taxon>Xylariomycetidae</taxon>
        <taxon>Amphisphaeriales</taxon>
        <taxon>Sporocadaceae</taxon>
        <taxon>Seiridium</taxon>
    </lineage>
</organism>
<reference evidence="1 2" key="1">
    <citation type="submission" date="2024-02" db="EMBL/GenBank/DDBJ databases">
        <title>First draft genome assembly of two strains of Seiridium cardinale.</title>
        <authorList>
            <person name="Emiliani G."/>
            <person name="Scali E."/>
        </authorList>
    </citation>
    <scope>NUCLEOTIDE SEQUENCE [LARGE SCALE GENOMIC DNA]</scope>
    <source>
        <strain evidence="1 2">BM-138-000479</strain>
    </source>
</reference>
<sequence length="104" mass="12019">MGGTPGKVETAEAEMHIRWPSRARVVMEVSVEPQWRKLLVDNAIAYAWDITFQTTKQGFRCIWVEAMGEIPNIPNVVHVLARQGETNGIRRREKLRDDEDELSW</sequence>
<name>A0ABR2XRE2_9PEZI</name>
<gene>
    <name evidence="1" type="ORF">SCAR479_07133</name>
</gene>
<evidence type="ECO:0000313" key="2">
    <source>
        <dbReference type="Proteomes" id="UP001465668"/>
    </source>
</evidence>
<comment type="caution">
    <text evidence="1">The sequence shown here is derived from an EMBL/GenBank/DDBJ whole genome shotgun (WGS) entry which is preliminary data.</text>
</comment>
<protein>
    <submittedName>
        <fullName evidence="1">Uncharacterized protein</fullName>
    </submittedName>
</protein>
<accession>A0ABR2XRE2</accession>
<dbReference type="Proteomes" id="UP001465668">
    <property type="component" value="Unassembled WGS sequence"/>
</dbReference>
<keyword evidence="2" id="KW-1185">Reference proteome</keyword>
<dbReference type="EMBL" id="JARVKM010000029">
    <property type="protein sequence ID" value="KAK9776227.1"/>
    <property type="molecule type" value="Genomic_DNA"/>
</dbReference>
<proteinExistence type="predicted"/>